<keyword evidence="6 8" id="KW-1133">Transmembrane helix</keyword>
<name>A0A1Z5IA35_9LACO</name>
<comment type="similarity">
    <text evidence="2 8">Belongs to the 4-toluene sulfonate uptake permease (TSUP) (TC 2.A.102) family.</text>
</comment>
<gene>
    <name evidence="9" type="ORF">IWT30_00591</name>
</gene>
<evidence type="ECO:0000256" key="3">
    <source>
        <dbReference type="ARBA" id="ARBA00022448"/>
    </source>
</evidence>
<keyword evidence="10" id="KW-1185">Reference proteome</keyword>
<accession>A0A1Z5IA35</accession>
<reference evidence="9 10" key="1">
    <citation type="submission" date="2015-11" db="EMBL/GenBank/DDBJ databases">
        <title>Draft genome sequences of new species of the genus Lactobacillus isolated from orchardgrass silage.</title>
        <authorList>
            <person name="Tohno M."/>
            <person name="Tanizawa Y."/>
            <person name="Arita M."/>
        </authorList>
    </citation>
    <scope>NUCLEOTIDE SEQUENCE [LARGE SCALE GENOMIC DNA]</scope>
    <source>
        <strain evidence="9 10">IWT30</strain>
    </source>
</reference>
<keyword evidence="3" id="KW-0813">Transport</keyword>
<protein>
    <recommendedName>
        <fullName evidence="8">Probable membrane transporter protein</fullName>
    </recommendedName>
</protein>
<dbReference type="PANTHER" id="PTHR30269:SF0">
    <property type="entry name" value="MEMBRANE TRANSPORTER PROTEIN YFCA-RELATED"/>
    <property type="match status" value="1"/>
</dbReference>
<feature type="transmembrane region" description="Helical" evidence="8">
    <location>
        <begin position="104"/>
        <end position="121"/>
    </location>
</feature>
<evidence type="ECO:0000313" key="10">
    <source>
        <dbReference type="Proteomes" id="UP000198374"/>
    </source>
</evidence>
<keyword evidence="7 8" id="KW-0472">Membrane</keyword>
<evidence type="ECO:0000256" key="5">
    <source>
        <dbReference type="ARBA" id="ARBA00022692"/>
    </source>
</evidence>
<keyword evidence="5 8" id="KW-0812">Transmembrane</keyword>
<evidence type="ECO:0000256" key="2">
    <source>
        <dbReference type="ARBA" id="ARBA00009142"/>
    </source>
</evidence>
<dbReference type="PANTHER" id="PTHR30269">
    <property type="entry name" value="TRANSMEMBRANE PROTEIN YFCA"/>
    <property type="match status" value="1"/>
</dbReference>
<proteinExistence type="inferred from homology"/>
<feature type="transmembrane region" description="Helical" evidence="8">
    <location>
        <begin position="7"/>
        <end position="28"/>
    </location>
</feature>
<dbReference type="InterPro" id="IPR052017">
    <property type="entry name" value="TSUP"/>
</dbReference>
<dbReference type="AlphaFoldDB" id="A0A1Z5IA35"/>
<evidence type="ECO:0000256" key="1">
    <source>
        <dbReference type="ARBA" id="ARBA00004651"/>
    </source>
</evidence>
<dbReference type="RefSeq" id="WP_191981272.1">
    <property type="nucleotide sequence ID" value="NZ_BCMF01000003.1"/>
</dbReference>
<evidence type="ECO:0000256" key="4">
    <source>
        <dbReference type="ARBA" id="ARBA00022475"/>
    </source>
</evidence>
<dbReference type="Proteomes" id="UP000198374">
    <property type="component" value="Unassembled WGS sequence"/>
</dbReference>
<keyword evidence="4 8" id="KW-1003">Cell membrane</keyword>
<dbReference type="InterPro" id="IPR002781">
    <property type="entry name" value="TM_pro_TauE-like"/>
</dbReference>
<organism evidence="9 10">
    <name type="scientific">Secundilactobacillus mixtipabuli</name>
    <dbReference type="NCBI Taxonomy" id="1435342"/>
    <lineage>
        <taxon>Bacteria</taxon>
        <taxon>Bacillati</taxon>
        <taxon>Bacillota</taxon>
        <taxon>Bacilli</taxon>
        <taxon>Lactobacillales</taxon>
        <taxon>Lactobacillaceae</taxon>
        <taxon>Secundilactobacillus</taxon>
    </lineage>
</organism>
<feature type="transmembrane region" description="Helical" evidence="8">
    <location>
        <begin position="77"/>
        <end position="98"/>
    </location>
</feature>
<sequence length="257" mass="27050">MLHVILITIYLVFAGAVAGFLSSVAGLASLVSYPVLLSVGVPPVSADVTNTAALIFTGLGSTLSSTKELKGNRATMWHVGLLASFGGIIGCLILAFLPSSSFEHVVPFLILLAALMMMASGKKKAVRKASQSTNLLICVLKNIAIFLVGIYIGYFGAAAGILMLAILTVTLSKPFVVSNAIKNFAALLTNIISLVVYALTIKVYWLMAVPLAAGMFVGGYVGPVAIRHVPVKLLRILITLAAFGLSGYLFYTTYFGK</sequence>
<feature type="transmembrane region" description="Helical" evidence="8">
    <location>
        <begin position="48"/>
        <end position="65"/>
    </location>
</feature>
<feature type="transmembrane region" description="Helical" evidence="8">
    <location>
        <begin position="207"/>
        <end position="226"/>
    </location>
</feature>
<dbReference type="GO" id="GO:0005886">
    <property type="term" value="C:plasma membrane"/>
    <property type="evidence" value="ECO:0007669"/>
    <property type="project" value="UniProtKB-SubCell"/>
</dbReference>
<evidence type="ECO:0000256" key="6">
    <source>
        <dbReference type="ARBA" id="ARBA00022989"/>
    </source>
</evidence>
<comment type="caution">
    <text evidence="9">The sequence shown here is derived from an EMBL/GenBank/DDBJ whole genome shotgun (WGS) entry which is preliminary data.</text>
</comment>
<feature type="transmembrane region" description="Helical" evidence="8">
    <location>
        <begin position="233"/>
        <end position="251"/>
    </location>
</feature>
<feature type="transmembrane region" description="Helical" evidence="8">
    <location>
        <begin position="184"/>
        <end position="201"/>
    </location>
</feature>
<dbReference type="Pfam" id="PF01925">
    <property type="entry name" value="TauE"/>
    <property type="match status" value="1"/>
</dbReference>
<dbReference type="EMBL" id="BCMF01000003">
    <property type="protein sequence ID" value="GAW98632.1"/>
    <property type="molecule type" value="Genomic_DNA"/>
</dbReference>
<evidence type="ECO:0000313" key="9">
    <source>
        <dbReference type="EMBL" id="GAW98632.1"/>
    </source>
</evidence>
<evidence type="ECO:0000256" key="8">
    <source>
        <dbReference type="RuleBase" id="RU363041"/>
    </source>
</evidence>
<evidence type="ECO:0000256" key="7">
    <source>
        <dbReference type="ARBA" id="ARBA00023136"/>
    </source>
</evidence>
<comment type="subcellular location">
    <subcellularLocation>
        <location evidence="1 8">Cell membrane</location>
        <topology evidence="1 8">Multi-pass membrane protein</topology>
    </subcellularLocation>
</comment>